<evidence type="ECO:0000313" key="1">
    <source>
        <dbReference type="EMBL" id="WSE29753.1"/>
    </source>
</evidence>
<keyword evidence="2" id="KW-1185">Reference proteome</keyword>
<dbReference type="RefSeq" id="WP_326568711.1">
    <property type="nucleotide sequence ID" value="NZ_CP142149.1"/>
</dbReference>
<reference evidence="1 2" key="1">
    <citation type="journal article" date="2015" name="Int. J. Syst. Evol. Microbiol.">
        <title>Amycolatopsis rhabdoformis sp. nov., an actinomycete isolated from a tropical forest soil.</title>
        <authorList>
            <person name="Souza W.R."/>
            <person name="Silva R.E."/>
            <person name="Goodfellow M."/>
            <person name="Busarakam K."/>
            <person name="Figueiro F.S."/>
            <person name="Ferreira D."/>
            <person name="Rodrigues-Filho E."/>
            <person name="Moraes L.A.B."/>
            <person name="Zucchi T.D."/>
        </authorList>
    </citation>
    <scope>NUCLEOTIDE SEQUENCE [LARGE SCALE GENOMIC DNA]</scope>
    <source>
        <strain evidence="1 2">NCIMB 14900</strain>
    </source>
</reference>
<gene>
    <name evidence="1" type="ORF">VSH64_44370</name>
</gene>
<dbReference type="InterPro" id="IPR019587">
    <property type="entry name" value="Polyketide_cyclase/dehydratase"/>
</dbReference>
<name>A0ABZ1I870_9PSEU</name>
<proteinExistence type="predicted"/>
<dbReference type="SUPFAM" id="SSF55961">
    <property type="entry name" value="Bet v1-like"/>
    <property type="match status" value="1"/>
</dbReference>
<dbReference type="Gene3D" id="3.30.530.20">
    <property type="match status" value="1"/>
</dbReference>
<organism evidence="1 2">
    <name type="scientific">Amycolatopsis rhabdoformis</name>
    <dbReference type="NCBI Taxonomy" id="1448059"/>
    <lineage>
        <taxon>Bacteria</taxon>
        <taxon>Bacillati</taxon>
        <taxon>Actinomycetota</taxon>
        <taxon>Actinomycetes</taxon>
        <taxon>Pseudonocardiales</taxon>
        <taxon>Pseudonocardiaceae</taxon>
        <taxon>Amycolatopsis</taxon>
    </lineage>
</organism>
<sequence length="145" mass="15851">MPDTELSHAFTVAAPPADVVAHLAEPANYVGLSPLVVRVRDVAREEGLTRYTAVERFRFFGFLRHDNPIVVTLRISGEQAVHGDVVSPGGVRMGYRFDLEPDGDGTRVTDTLRLHTPPGLLRFAASRARAVQLARAGVLRERLGP</sequence>
<dbReference type="EMBL" id="CP142149">
    <property type="protein sequence ID" value="WSE29753.1"/>
    <property type="molecule type" value="Genomic_DNA"/>
</dbReference>
<protein>
    <submittedName>
        <fullName evidence="1">SRPBCC family protein</fullName>
    </submittedName>
</protein>
<dbReference type="Pfam" id="PF10604">
    <property type="entry name" value="Polyketide_cyc2"/>
    <property type="match status" value="1"/>
</dbReference>
<dbReference type="InterPro" id="IPR023393">
    <property type="entry name" value="START-like_dom_sf"/>
</dbReference>
<evidence type="ECO:0000313" key="2">
    <source>
        <dbReference type="Proteomes" id="UP001330812"/>
    </source>
</evidence>
<accession>A0ABZ1I870</accession>
<dbReference type="CDD" id="cd07812">
    <property type="entry name" value="SRPBCC"/>
    <property type="match status" value="1"/>
</dbReference>
<dbReference type="Proteomes" id="UP001330812">
    <property type="component" value="Chromosome"/>
</dbReference>